<feature type="domain" description="CBS" evidence="2">
    <location>
        <begin position="7"/>
        <end position="64"/>
    </location>
</feature>
<accession>A0A7Z7LD46</accession>
<dbReference type="RefSeq" id="WP_169698261.1">
    <property type="nucleotide sequence ID" value="NZ_LS974202.1"/>
</dbReference>
<sequence length="204" mass="22754">MNIEKWMNRTYPIFKESELLGSVLEKVREYGLSTIITTTQNGRLSGIVSVDEIDSEDYTKELAEIVREPAFYCTESDFIEDAALMLIESHDYLLPVVDEEFVVTGVISVFEILEGLMEFTAMDKPGARISICMVDKPGALRDVVDFLAEKEINILSIITASGDSEGTKRVVIRTDETDIQYIAGILEENGISFETISEEEGFGA</sequence>
<dbReference type="Pfam" id="PF00571">
    <property type="entry name" value="CBS"/>
    <property type="match status" value="2"/>
</dbReference>
<reference evidence="4 5" key="1">
    <citation type="submission" date="2017-01" db="EMBL/GenBank/DDBJ databases">
        <authorList>
            <person name="Erauso G."/>
        </authorList>
    </citation>
    <scope>NUCLEOTIDE SEQUENCE [LARGE SCALE GENOMIC DNA]</scope>
    <source>
        <strain evidence="4">MESINF1</strain>
    </source>
</reference>
<dbReference type="InterPro" id="IPR000644">
    <property type="entry name" value="CBS_dom"/>
</dbReference>
<keyword evidence="5" id="KW-1185">Reference proteome</keyword>
<evidence type="ECO:0000256" key="1">
    <source>
        <dbReference type="PROSITE-ProRule" id="PRU00703"/>
    </source>
</evidence>
<dbReference type="Proteomes" id="UP000250796">
    <property type="component" value="Chromosome MESINF"/>
</dbReference>
<dbReference type="InterPro" id="IPR046342">
    <property type="entry name" value="CBS_dom_sf"/>
</dbReference>
<evidence type="ECO:0000313" key="5">
    <source>
        <dbReference type="Proteomes" id="UP000250796"/>
    </source>
</evidence>
<dbReference type="Gene3D" id="3.10.580.10">
    <property type="entry name" value="CBS-domain"/>
    <property type="match status" value="1"/>
</dbReference>
<feature type="domain" description="CBS" evidence="2">
    <location>
        <begin position="65"/>
        <end position="122"/>
    </location>
</feature>
<evidence type="ECO:0000313" key="4">
    <source>
        <dbReference type="EMBL" id="SSC11823.1"/>
    </source>
</evidence>
<dbReference type="InterPro" id="IPR045865">
    <property type="entry name" value="ACT-like_dom_sf"/>
</dbReference>
<dbReference type="Pfam" id="PF01842">
    <property type="entry name" value="ACT"/>
    <property type="match status" value="1"/>
</dbReference>
<organism evidence="4 5">
    <name type="scientific">Mesotoga infera</name>
    <dbReference type="NCBI Taxonomy" id="1236046"/>
    <lineage>
        <taxon>Bacteria</taxon>
        <taxon>Thermotogati</taxon>
        <taxon>Thermotogota</taxon>
        <taxon>Thermotogae</taxon>
        <taxon>Kosmotogales</taxon>
        <taxon>Kosmotogaceae</taxon>
        <taxon>Mesotoga</taxon>
    </lineage>
</organism>
<dbReference type="SUPFAM" id="SSF55021">
    <property type="entry name" value="ACT-like"/>
    <property type="match status" value="1"/>
</dbReference>
<protein>
    <submittedName>
        <fullName evidence="4">Mg/Co/Ni transporter MgtE with CBS domain</fullName>
    </submittedName>
</protein>
<dbReference type="Gene3D" id="3.30.2130.10">
    <property type="entry name" value="VC0802-like"/>
    <property type="match status" value="1"/>
</dbReference>
<gene>
    <name evidence="4" type="ORF">MESINF_0374</name>
</gene>
<dbReference type="InterPro" id="IPR002912">
    <property type="entry name" value="ACT_dom"/>
</dbReference>
<dbReference type="PROSITE" id="PS51371">
    <property type="entry name" value="CBS"/>
    <property type="match status" value="2"/>
</dbReference>
<name>A0A7Z7LD46_9BACT</name>
<dbReference type="SUPFAM" id="SSF54631">
    <property type="entry name" value="CBS-domain pair"/>
    <property type="match status" value="1"/>
</dbReference>
<dbReference type="KEGG" id="minf:MESINF_0374"/>
<evidence type="ECO:0000259" key="3">
    <source>
        <dbReference type="PROSITE" id="PS51671"/>
    </source>
</evidence>
<dbReference type="PROSITE" id="PS51671">
    <property type="entry name" value="ACT"/>
    <property type="match status" value="1"/>
</dbReference>
<feature type="domain" description="ACT" evidence="3">
    <location>
        <begin position="128"/>
        <end position="204"/>
    </location>
</feature>
<keyword evidence="1" id="KW-0129">CBS domain</keyword>
<dbReference type="EMBL" id="LS974202">
    <property type="protein sequence ID" value="SSC11823.1"/>
    <property type="molecule type" value="Genomic_DNA"/>
</dbReference>
<evidence type="ECO:0000259" key="2">
    <source>
        <dbReference type="PROSITE" id="PS51371"/>
    </source>
</evidence>
<proteinExistence type="predicted"/>
<dbReference type="AlphaFoldDB" id="A0A7Z7LD46"/>